<dbReference type="KEGG" id="bvq:FHE72_18920"/>
<proteinExistence type="predicted"/>
<name>A0A6I6UUF1_9BACI</name>
<protein>
    <recommendedName>
        <fullName evidence="3">Helix-turn-helix domain-containing protein</fullName>
    </recommendedName>
</protein>
<dbReference type="AlphaFoldDB" id="A0A6I6UUF1"/>
<reference evidence="1 2" key="1">
    <citation type="submission" date="2019-06" db="EMBL/GenBank/DDBJ databases">
        <title>An operon consisting of a P-type ATPase gene and a transcriptional regular gene given the different cadmium resistance in Bacillus vietamensis 151-6 and Bacillus marisflavi 151-25.</title>
        <authorList>
            <person name="Yu X."/>
        </authorList>
    </citation>
    <scope>NUCLEOTIDE SEQUENCE [LARGE SCALE GENOMIC DNA]</scope>
    <source>
        <strain evidence="1 2">151-6</strain>
    </source>
</reference>
<dbReference type="EMBL" id="CP047394">
    <property type="protein sequence ID" value="QHE62843.1"/>
    <property type="molecule type" value="Genomic_DNA"/>
</dbReference>
<accession>A0A6I6UUF1</accession>
<sequence>MEIELSQLFEVPDDVVLHIEDISDLTGMHPESVRRWCRDGKMASYCFGNKYIVTGHDFKVFMKAARVKPKWARE</sequence>
<dbReference type="Proteomes" id="UP000465062">
    <property type="component" value="Chromosome"/>
</dbReference>
<evidence type="ECO:0000313" key="1">
    <source>
        <dbReference type="EMBL" id="QHE62843.1"/>
    </source>
</evidence>
<evidence type="ECO:0008006" key="3">
    <source>
        <dbReference type="Google" id="ProtNLM"/>
    </source>
</evidence>
<gene>
    <name evidence="1" type="ORF">FHE72_18920</name>
</gene>
<evidence type="ECO:0000313" key="2">
    <source>
        <dbReference type="Proteomes" id="UP000465062"/>
    </source>
</evidence>
<organism evidence="1 2">
    <name type="scientific">Rossellomorea vietnamensis</name>
    <dbReference type="NCBI Taxonomy" id="218284"/>
    <lineage>
        <taxon>Bacteria</taxon>
        <taxon>Bacillati</taxon>
        <taxon>Bacillota</taxon>
        <taxon>Bacilli</taxon>
        <taxon>Bacillales</taxon>
        <taxon>Bacillaceae</taxon>
        <taxon>Rossellomorea</taxon>
    </lineage>
</organism>
<dbReference type="RefSeq" id="WP_159362646.1">
    <property type="nucleotide sequence ID" value="NZ_CP047394.1"/>
</dbReference>